<name>A0ABW3UDK3_9GAMM</name>
<dbReference type="InterPro" id="IPR012292">
    <property type="entry name" value="Globin/Proto"/>
</dbReference>
<dbReference type="SUPFAM" id="SSF46458">
    <property type="entry name" value="Globin-like"/>
    <property type="match status" value="1"/>
</dbReference>
<dbReference type="EMBL" id="JBHTLR010000019">
    <property type="protein sequence ID" value="MFD1217905.1"/>
    <property type="molecule type" value="Genomic_DNA"/>
</dbReference>
<dbReference type="InterPro" id="IPR009050">
    <property type="entry name" value="Globin-like_sf"/>
</dbReference>
<sequence length="119" mass="13157">MQSLLEQVGGHSLINRTVAEFYQVIGKHLSDFESGDHERQCSRQAQFLLNALSHNSEALRSGRANFLARGLNPDLFESLLEYLEGRLAELGFSPAFSEALVRTVSDLYNGSDEPLAIAC</sequence>
<comment type="caution">
    <text evidence="1">The sequence shown here is derived from an EMBL/GenBank/DDBJ whole genome shotgun (WGS) entry which is preliminary data.</text>
</comment>
<protein>
    <submittedName>
        <fullName evidence="1">Uncharacterized protein</fullName>
    </submittedName>
</protein>
<gene>
    <name evidence="1" type="ORF">ACFQ2X_14960</name>
</gene>
<keyword evidence="2" id="KW-1185">Reference proteome</keyword>
<dbReference type="RefSeq" id="WP_230439019.1">
    <property type="nucleotide sequence ID" value="NZ_CP087715.1"/>
</dbReference>
<proteinExistence type="predicted"/>
<accession>A0ABW3UDK3</accession>
<reference evidence="2" key="1">
    <citation type="journal article" date="2019" name="Int. J. Syst. Evol. Microbiol.">
        <title>The Global Catalogue of Microorganisms (GCM) 10K type strain sequencing project: providing services to taxonomists for standard genome sequencing and annotation.</title>
        <authorList>
            <consortium name="The Broad Institute Genomics Platform"/>
            <consortium name="The Broad Institute Genome Sequencing Center for Infectious Disease"/>
            <person name="Wu L."/>
            <person name="Ma J."/>
        </authorList>
    </citation>
    <scope>NUCLEOTIDE SEQUENCE [LARGE SCALE GENOMIC DNA]</scope>
    <source>
        <strain evidence="2">CCUG 54356</strain>
    </source>
</reference>
<dbReference type="Proteomes" id="UP001597264">
    <property type="component" value="Unassembled WGS sequence"/>
</dbReference>
<organism evidence="1 2">
    <name type="scientific">Microbulbifer celer</name>
    <dbReference type="NCBI Taxonomy" id="435905"/>
    <lineage>
        <taxon>Bacteria</taxon>
        <taxon>Pseudomonadati</taxon>
        <taxon>Pseudomonadota</taxon>
        <taxon>Gammaproteobacteria</taxon>
        <taxon>Cellvibrionales</taxon>
        <taxon>Microbulbiferaceae</taxon>
        <taxon>Microbulbifer</taxon>
    </lineage>
</organism>
<evidence type="ECO:0000313" key="1">
    <source>
        <dbReference type="EMBL" id="MFD1217905.1"/>
    </source>
</evidence>
<evidence type="ECO:0000313" key="2">
    <source>
        <dbReference type="Proteomes" id="UP001597264"/>
    </source>
</evidence>
<dbReference type="Gene3D" id="1.10.490.10">
    <property type="entry name" value="Globins"/>
    <property type="match status" value="1"/>
</dbReference>